<dbReference type="Pfam" id="PF01909">
    <property type="entry name" value="NTP_transf_2"/>
    <property type="match status" value="1"/>
</dbReference>
<evidence type="ECO:0000313" key="3">
    <source>
        <dbReference type="Proteomes" id="UP000002383"/>
    </source>
</evidence>
<protein>
    <submittedName>
        <fullName evidence="2">DNA polymerase beta subunit</fullName>
    </submittedName>
</protein>
<dbReference type="STRING" id="396588.Tgr7_1984"/>
<dbReference type="eggNOG" id="COG1708">
    <property type="taxonomic scope" value="Bacteria"/>
</dbReference>
<dbReference type="RefSeq" id="WP_012638544.1">
    <property type="nucleotide sequence ID" value="NC_011901.1"/>
</dbReference>
<evidence type="ECO:0000259" key="1">
    <source>
        <dbReference type="Pfam" id="PF01909"/>
    </source>
</evidence>
<accession>B8GT50</accession>
<dbReference type="OrthoDB" id="14556at2"/>
<dbReference type="Proteomes" id="UP000002383">
    <property type="component" value="Chromosome"/>
</dbReference>
<dbReference type="AlphaFoldDB" id="B8GT50"/>
<dbReference type="EMBL" id="CP001339">
    <property type="protein sequence ID" value="ACL73065.1"/>
    <property type="molecule type" value="Genomic_DNA"/>
</dbReference>
<dbReference type="SUPFAM" id="SSF81301">
    <property type="entry name" value="Nucleotidyltransferase"/>
    <property type="match status" value="1"/>
</dbReference>
<dbReference type="InterPro" id="IPR002934">
    <property type="entry name" value="Polymerase_NTP_transf_dom"/>
</dbReference>
<feature type="domain" description="Polymerase nucleotidyl transferase" evidence="1">
    <location>
        <begin position="9"/>
        <end position="52"/>
    </location>
</feature>
<dbReference type="KEGG" id="tgr:Tgr7_1984"/>
<proteinExistence type="predicted"/>
<sequence>MRLTSQQVRIIREKVRETLGRDARVHLFGSRVDDTARGGDIDLYIEVDQVLVNRAATASRLAAQLQMALGDQRIDVLLVDPQTPRQPIHGVAAREGVAL</sequence>
<dbReference type="HOGENOM" id="CLU_164558_1_1_6"/>
<dbReference type="GO" id="GO:0016779">
    <property type="term" value="F:nucleotidyltransferase activity"/>
    <property type="evidence" value="ECO:0007669"/>
    <property type="project" value="InterPro"/>
</dbReference>
<gene>
    <name evidence="2" type="ordered locus">Tgr7_1984</name>
</gene>
<organism evidence="2 3">
    <name type="scientific">Thioalkalivibrio sulfidiphilus (strain HL-EbGR7)</name>
    <dbReference type="NCBI Taxonomy" id="396588"/>
    <lineage>
        <taxon>Bacteria</taxon>
        <taxon>Pseudomonadati</taxon>
        <taxon>Pseudomonadota</taxon>
        <taxon>Gammaproteobacteria</taxon>
        <taxon>Chromatiales</taxon>
        <taxon>Ectothiorhodospiraceae</taxon>
        <taxon>Thioalkalivibrio</taxon>
    </lineage>
</organism>
<dbReference type="Gene3D" id="3.30.460.10">
    <property type="entry name" value="Beta Polymerase, domain 2"/>
    <property type="match status" value="1"/>
</dbReference>
<evidence type="ECO:0000313" key="2">
    <source>
        <dbReference type="EMBL" id="ACL73065.1"/>
    </source>
</evidence>
<reference evidence="2 3" key="1">
    <citation type="journal article" date="2011" name="Stand. Genomic Sci.">
        <title>Complete genome sequence of 'Thioalkalivibrio sulfidophilus' HL-EbGr7.</title>
        <authorList>
            <person name="Muyzer G."/>
            <person name="Sorokin D.Y."/>
            <person name="Mavromatis K."/>
            <person name="Lapidus A."/>
            <person name="Clum A."/>
            <person name="Ivanova N."/>
            <person name="Pati A."/>
            <person name="d'Haeseleer P."/>
            <person name="Woyke T."/>
            <person name="Kyrpides N.C."/>
        </authorList>
    </citation>
    <scope>NUCLEOTIDE SEQUENCE [LARGE SCALE GENOMIC DNA]</scope>
    <source>
        <strain evidence="2 3">HL-EbGR7</strain>
    </source>
</reference>
<name>B8GT50_THISH</name>
<dbReference type="InterPro" id="IPR043519">
    <property type="entry name" value="NT_sf"/>
</dbReference>
<keyword evidence="3" id="KW-1185">Reference proteome</keyword>